<organism evidence="2 3">
    <name type="scientific">Coprinellus micaceus</name>
    <name type="common">Glistening ink-cap mushroom</name>
    <name type="synonym">Coprinus micaceus</name>
    <dbReference type="NCBI Taxonomy" id="71717"/>
    <lineage>
        <taxon>Eukaryota</taxon>
        <taxon>Fungi</taxon>
        <taxon>Dikarya</taxon>
        <taxon>Basidiomycota</taxon>
        <taxon>Agaricomycotina</taxon>
        <taxon>Agaricomycetes</taxon>
        <taxon>Agaricomycetidae</taxon>
        <taxon>Agaricales</taxon>
        <taxon>Agaricineae</taxon>
        <taxon>Psathyrellaceae</taxon>
        <taxon>Coprinellus</taxon>
    </lineage>
</organism>
<keyword evidence="1" id="KW-1133">Transmembrane helix</keyword>
<gene>
    <name evidence="2" type="ORF">FA13DRAFT_1734308</name>
</gene>
<keyword evidence="3" id="KW-1185">Reference proteome</keyword>
<dbReference type="Proteomes" id="UP000298030">
    <property type="component" value="Unassembled WGS sequence"/>
</dbReference>
<protein>
    <submittedName>
        <fullName evidence="2">Uncharacterized protein</fullName>
    </submittedName>
</protein>
<name>A0A4Y7T708_COPMI</name>
<evidence type="ECO:0000313" key="3">
    <source>
        <dbReference type="Proteomes" id="UP000298030"/>
    </source>
</evidence>
<evidence type="ECO:0000313" key="2">
    <source>
        <dbReference type="EMBL" id="TEB29967.1"/>
    </source>
</evidence>
<accession>A0A4Y7T708</accession>
<keyword evidence="1" id="KW-0812">Transmembrane</keyword>
<keyword evidence="1" id="KW-0472">Membrane</keyword>
<comment type="caution">
    <text evidence="2">The sequence shown here is derived from an EMBL/GenBank/DDBJ whole genome shotgun (WGS) entry which is preliminary data.</text>
</comment>
<evidence type="ECO:0000256" key="1">
    <source>
        <dbReference type="SAM" id="Phobius"/>
    </source>
</evidence>
<feature type="transmembrane region" description="Helical" evidence="1">
    <location>
        <begin position="6"/>
        <end position="27"/>
    </location>
</feature>
<dbReference type="AlphaFoldDB" id="A0A4Y7T708"/>
<reference evidence="2 3" key="1">
    <citation type="journal article" date="2019" name="Nat. Ecol. Evol.">
        <title>Megaphylogeny resolves global patterns of mushroom evolution.</title>
        <authorList>
            <person name="Varga T."/>
            <person name="Krizsan K."/>
            <person name="Foldi C."/>
            <person name="Dima B."/>
            <person name="Sanchez-Garcia M."/>
            <person name="Sanchez-Ramirez S."/>
            <person name="Szollosi G.J."/>
            <person name="Szarkandi J.G."/>
            <person name="Papp V."/>
            <person name="Albert L."/>
            <person name="Andreopoulos W."/>
            <person name="Angelini C."/>
            <person name="Antonin V."/>
            <person name="Barry K.W."/>
            <person name="Bougher N.L."/>
            <person name="Buchanan P."/>
            <person name="Buyck B."/>
            <person name="Bense V."/>
            <person name="Catcheside P."/>
            <person name="Chovatia M."/>
            <person name="Cooper J."/>
            <person name="Damon W."/>
            <person name="Desjardin D."/>
            <person name="Finy P."/>
            <person name="Geml J."/>
            <person name="Haridas S."/>
            <person name="Hughes K."/>
            <person name="Justo A."/>
            <person name="Karasinski D."/>
            <person name="Kautmanova I."/>
            <person name="Kiss B."/>
            <person name="Kocsube S."/>
            <person name="Kotiranta H."/>
            <person name="LaButti K.M."/>
            <person name="Lechner B.E."/>
            <person name="Liimatainen K."/>
            <person name="Lipzen A."/>
            <person name="Lukacs Z."/>
            <person name="Mihaltcheva S."/>
            <person name="Morgado L.N."/>
            <person name="Niskanen T."/>
            <person name="Noordeloos M.E."/>
            <person name="Ohm R.A."/>
            <person name="Ortiz-Santana B."/>
            <person name="Ovrebo C."/>
            <person name="Racz N."/>
            <person name="Riley R."/>
            <person name="Savchenko A."/>
            <person name="Shiryaev A."/>
            <person name="Soop K."/>
            <person name="Spirin V."/>
            <person name="Szebenyi C."/>
            <person name="Tomsovsky M."/>
            <person name="Tulloss R.E."/>
            <person name="Uehling J."/>
            <person name="Grigoriev I.V."/>
            <person name="Vagvolgyi C."/>
            <person name="Papp T."/>
            <person name="Martin F.M."/>
            <person name="Miettinen O."/>
            <person name="Hibbett D.S."/>
            <person name="Nagy L.G."/>
        </authorList>
    </citation>
    <scope>NUCLEOTIDE SEQUENCE [LARGE SCALE GENOMIC DNA]</scope>
    <source>
        <strain evidence="2 3">FP101781</strain>
    </source>
</reference>
<feature type="non-terminal residue" evidence="2">
    <location>
        <position position="1"/>
    </location>
</feature>
<sequence>MYAILIIYDTCCVKLSTPIFCFSLFFFCTHHKSSTSLDALRMPEWAGVRLNSRTEQPKNGDR</sequence>
<proteinExistence type="predicted"/>
<dbReference type="EMBL" id="QPFP01000025">
    <property type="protein sequence ID" value="TEB29967.1"/>
    <property type="molecule type" value="Genomic_DNA"/>
</dbReference>